<gene>
    <name evidence="1" type="ORF">FOZ60_016272</name>
</gene>
<proteinExistence type="predicted"/>
<protein>
    <submittedName>
        <fullName evidence="1">Uncharacterized protein</fullName>
    </submittedName>
</protein>
<dbReference type="OrthoDB" id="10356811at2759"/>
<comment type="caution">
    <text evidence="1">The sequence shown here is derived from an EMBL/GenBank/DDBJ whole genome shotgun (WGS) entry which is preliminary data.</text>
</comment>
<organism evidence="1 2">
    <name type="scientific">Perkinsus olseni</name>
    <name type="common">Perkinsus atlanticus</name>
    <dbReference type="NCBI Taxonomy" id="32597"/>
    <lineage>
        <taxon>Eukaryota</taxon>
        <taxon>Sar</taxon>
        <taxon>Alveolata</taxon>
        <taxon>Perkinsozoa</taxon>
        <taxon>Perkinsea</taxon>
        <taxon>Perkinsida</taxon>
        <taxon>Perkinsidae</taxon>
        <taxon>Perkinsus</taxon>
    </lineage>
</organism>
<dbReference type="SUPFAM" id="SSF52047">
    <property type="entry name" value="RNI-like"/>
    <property type="match status" value="1"/>
</dbReference>
<dbReference type="AlphaFoldDB" id="A0A7J6P5L9"/>
<dbReference type="InterPro" id="IPR032675">
    <property type="entry name" value="LRR_dom_sf"/>
</dbReference>
<evidence type="ECO:0000313" key="2">
    <source>
        <dbReference type="Proteomes" id="UP000541610"/>
    </source>
</evidence>
<accession>A0A7J6P5L9</accession>
<dbReference type="EMBL" id="JABANP010000086">
    <property type="protein sequence ID" value="KAF4691040.1"/>
    <property type="molecule type" value="Genomic_DNA"/>
</dbReference>
<sequence>MAAVCSTWRGTAMDYLHCVGTRTGYGVLKITLRPGIVRRAAKAIMGTYGRYIGEIVGPMRGESEELQRLLEDDGFPNLRTLSSLLQLDLSFHDDLDDEDLSLCCGCLPHLTELLVQWTRVEGKGWLDDETKGRPWRILRLDQTNVPLHLVAAVCMWAGGSLVGLGFAELHNRSLVEVGKLGEAIARCSHLEELHFSSLVEQNLKMQVWPSSSSLRVLCLKDVSIKQDFFYTKWIVCDNLQKLEMIRPRLEAPDEELDDMFRWIGSNDCMRWVDFSGPMRGTDKYLIPFLAGLEAVSPAPLSVLKISEWNITENMLCDLLSSCPNTTFLDLLHCPVTTDVIAFMHGLLSKRILRLPSGDVQFRCPVHGTYVAKDDEINDEFVSLLNAGGRIWRMRGEPTYGVETIDSFGNLVDSFCDEEPTSRCTAGRFGGRRVRRQ</sequence>
<evidence type="ECO:0000313" key="1">
    <source>
        <dbReference type="EMBL" id="KAF4691040.1"/>
    </source>
</evidence>
<name>A0A7J6P5L9_PEROL</name>
<reference evidence="1 2" key="1">
    <citation type="submission" date="2020-04" db="EMBL/GenBank/DDBJ databases">
        <title>Perkinsus olseni comparative genomics.</title>
        <authorList>
            <person name="Bogema D.R."/>
        </authorList>
    </citation>
    <scope>NUCLEOTIDE SEQUENCE [LARGE SCALE GENOMIC DNA]</scope>
    <source>
        <strain evidence="1">00978-12</strain>
    </source>
</reference>
<dbReference type="Gene3D" id="3.80.10.10">
    <property type="entry name" value="Ribonuclease Inhibitor"/>
    <property type="match status" value="1"/>
</dbReference>
<dbReference type="Proteomes" id="UP000541610">
    <property type="component" value="Unassembled WGS sequence"/>
</dbReference>